<comment type="caution">
    <text evidence="2">The sequence shown here is derived from an EMBL/GenBank/DDBJ whole genome shotgun (WGS) entry which is preliminary data.</text>
</comment>
<accession>A0A3R9PV69</accession>
<protein>
    <submittedName>
        <fullName evidence="2">Outer membrane protein with beta-barrel domain</fullName>
    </submittedName>
</protein>
<gene>
    <name evidence="2" type="ORF">EDE15_4183</name>
</gene>
<dbReference type="EMBL" id="RSDW01000001">
    <property type="protein sequence ID" value="RSL18593.1"/>
    <property type="molecule type" value="Genomic_DNA"/>
</dbReference>
<proteinExistence type="predicted"/>
<keyword evidence="1" id="KW-0732">Signal</keyword>
<dbReference type="InterPro" id="IPR011250">
    <property type="entry name" value="OMP/PagP_B-barrel"/>
</dbReference>
<feature type="signal peptide" evidence="1">
    <location>
        <begin position="1"/>
        <end position="28"/>
    </location>
</feature>
<evidence type="ECO:0000313" key="2">
    <source>
        <dbReference type="EMBL" id="RSL18593.1"/>
    </source>
</evidence>
<organism evidence="2 3">
    <name type="scientific">Edaphobacter aggregans</name>
    <dbReference type="NCBI Taxonomy" id="570835"/>
    <lineage>
        <taxon>Bacteria</taxon>
        <taxon>Pseudomonadati</taxon>
        <taxon>Acidobacteriota</taxon>
        <taxon>Terriglobia</taxon>
        <taxon>Terriglobales</taxon>
        <taxon>Acidobacteriaceae</taxon>
        <taxon>Edaphobacter</taxon>
    </lineage>
</organism>
<evidence type="ECO:0000256" key="1">
    <source>
        <dbReference type="SAM" id="SignalP"/>
    </source>
</evidence>
<reference evidence="2 3" key="1">
    <citation type="submission" date="2018-12" db="EMBL/GenBank/DDBJ databases">
        <title>Sequencing of bacterial isolates from soil warming experiment in Harvard Forest, Massachusetts, USA.</title>
        <authorList>
            <person name="Deangelis K."/>
        </authorList>
    </citation>
    <scope>NUCLEOTIDE SEQUENCE [LARGE SCALE GENOMIC DNA]</scope>
    <source>
        <strain evidence="2 3">EB153</strain>
    </source>
</reference>
<dbReference type="AlphaFoldDB" id="A0A3R9PV69"/>
<evidence type="ECO:0000313" key="3">
    <source>
        <dbReference type="Proteomes" id="UP000269669"/>
    </source>
</evidence>
<name>A0A3R9PV69_9BACT</name>
<dbReference type="SUPFAM" id="SSF56925">
    <property type="entry name" value="OMPA-like"/>
    <property type="match status" value="1"/>
</dbReference>
<sequence length="232" mass="25406">MRILKQRFILLVLVLFPVALVLNQTCQAQQTQHAWRMHPEIGQTDMALSIYGAFTNSTTPGNSNFYRINPAASAGGLLEFRRISSPFLGWQASYSFRRANEVYDEFIAQPAFGCGNTVCPNPTYAVSANAQQFTVGWVPSGNFGSLRPFGLLGVGLLLNQPVSGQSGTTNTTQPAFVYGAGFDWGFARHAGLRLQYRGNLYKAPGIVPPNNTNPNIGFMHTAEPVIGAYYKF</sequence>
<feature type="chain" id="PRO_5018523453" evidence="1">
    <location>
        <begin position="29"/>
        <end position="232"/>
    </location>
</feature>
<keyword evidence="3" id="KW-1185">Reference proteome</keyword>
<dbReference type="Gene3D" id="2.40.160.20">
    <property type="match status" value="1"/>
</dbReference>
<dbReference type="Proteomes" id="UP000269669">
    <property type="component" value="Unassembled WGS sequence"/>
</dbReference>